<proteinExistence type="predicted"/>
<sequence>MRKLAAVSIAIIMAGSVIIAGPATAAAKISNGTACKKSGATTSVSGSKYRCATNPLSTSKKLTWLSLDCITTANAYVTALKSSSEISTKLAAQIPVIDLGIANEITNKAETQVKLDESNLRLTAAQTKLAAAKSDADKKILTTAIGSWTSAVRAYTSKMNRIAQTIKTLEASKLKATNQPIQLTADVANTKSNAQLICTKGF</sequence>
<dbReference type="AlphaFoldDB" id="A0A6J6LYQ2"/>
<name>A0A6J6LYQ2_9ZZZZ</name>
<accession>A0A6J6LYQ2</accession>
<protein>
    <submittedName>
        <fullName evidence="1">Unannotated protein</fullName>
    </submittedName>
</protein>
<evidence type="ECO:0000313" key="3">
    <source>
        <dbReference type="EMBL" id="CAB5039231.1"/>
    </source>
</evidence>
<reference evidence="1" key="1">
    <citation type="submission" date="2020-05" db="EMBL/GenBank/DDBJ databases">
        <authorList>
            <person name="Chiriac C."/>
            <person name="Salcher M."/>
            <person name="Ghai R."/>
            <person name="Kavagutti S V."/>
        </authorList>
    </citation>
    <scope>NUCLEOTIDE SEQUENCE</scope>
</reference>
<dbReference type="EMBL" id="CAFBQB010000006">
    <property type="protein sequence ID" value="CAB5039231.1"/>
    <property type="molecule type" value="Genomic_DNA"/>
</dbReference>
<gene>
    <name evidence="1" type="ORF">UFOPK2265_01093</name>
    <name evidence="2" type="ORF">UFOPK3255_00071</name>
    <name evidence="3" type="ORF">UFOPK4248_00091</name>
</gene>
<dbReference type="EMBL" id="CAEZWP010000073">
    <property type="protein sequence ID" value="CAB4666018.1"/>
    <property type="molecule type" value="Genomic_DNA"/>
</dbReference>
<evidence type="ECO:0000313" key="1">
    <source>
        <dbReference type="EMBL" id="CAB4666018.1"/>
    </source>
</evidence>
<dbReference type="EMBL" id="CAFAZY010000004">
    <property type="protein sequence ID" value="CAB4839543.1"/>
    <property type="molecule type" value="Genomic_DNA"/>
</dbReference>
<evidence type="ECO:0000313" key="2">
    <source>
        <dbReference type="EMBL" id="CAB4839543.1"/>
    </source>
</evidence>
<organism evidence="1">
    <name type="scientific">freshwater metagenome</name>
    <dbReference type="NCBI Taxonomy" id="449393"/>
    <lineage>
        <taxon>unclassified sequences</taxon>
        <taxon>metagenomes</taxon>
        <taxon>ecological metagenomes</taxon>
    </lineage>
</organism>